<dbReference type="SUPFAM" id="SSF56726">
    <property type="entry name" value="DNA topoisomerase IV, alpha subunit"/>
    <property type="match status" value="1"/>
</dbReference>
<protein>
    <submittedName>
        <fullName evidence="2">Uncharacterized protein</fullName>
    </submittedName>
</protein>
<comment type="caution">
    <text evidence="2">The sequence shown here is derived from an EMBL/GenBank/DDBJ whole genome shotgun (WGS) entry which is preliminary data.</text>
</comment>
<gene>
    <name evidence="2" type="ORF">E5S67_00700</name>
</gene>
<name>A0ABX2CTL1_9CYAN</name>
<organism evidence="2 3">
    <name type="scientific">Microcoleus asticus IPMA8</name>
    <dbReference type="NCBI Taxonomy" id="2563858"/>
    <lineage>
        <taxon>Bacteria</taxon>
        <taxon>Bacillati</taxon>
        <taxon>Cyanobacteriota</taxon>
        <taxon>Cyanophyceae</taxon>
        <taxon>Oscillatoriophycideae</taxon>
        <taxon>Oscillatoriales</taxon>
        <taxon>Microcoleaceae</taxon>
        <taxon>Microcoleus</taxon>
        <taxon>Microcoleus asticus</taxon>
    </lineage>
</organism>
<evidence type="ECO:0000313" key="3">
    <source>
        <dbReference type="Proteomes" id="UP000702425"/>
    </source>
</evidence>
<keyword evidence="3" id="KW-1185">Reference proteome</keyword>
<feature type="transmembrane region" description="Helical" evidence="1">
    <location>
        <begin position="112"/>
        <end position="130"/>
    </location>
</feature>
<sequence length="434" mass="48270">MKCINCQTDNKLKDRTANSGRCVRCRHKFAFEPTSMTGVKITDPMFAKAIADISVNDTLFFTPKQLFYLLDKRSRPKNDELFYTIPGYVIINIVSGIFVLILTPNLFSGESIAFIFVMFAINSLLIAGTFTASRSRKYPYKQRQKFAKTLQVWGGIVLVCGIGVSLLSNSFPLFLASCAIGLLSIYLGTRKIDKKPANSQEFTIELNQFQGWLNTWREINSLTKLLPPPRALNGNTAVSPDVSAYSFDRLVVCDRPEIAQFLIANNFHFENNCAVLSITGYPQSIFDTTMEMLRRNPDLKVYALHDCTPRGIGLVDRLRTSPNWFSDSSAIIIDIGFLPRQIIAAGDNMCVLSSESSARDSVQLPPAIRQDLSAEELEWLELGNYVELESFSPQKLIQILNLGIAGSRDLGSDDSSLILLGGTDSSIYVVDSFG</sequence>
<proteinExistence type="predicted"/>
<accession>A0ABX2CTL1</accession>
<evidence type="ECO:0000313" key="2">
    <source>
        <dbReference type="EMBL" id="NQE32983.1"/>
    </source>
</evidence>
<feature type="transmembrane region" description="Helical" evidence="1">
    <location>
        <begin position="81"/>
        <end position="106"/>
    </location>
</feature>
<dbReference type="Proteomes" id="UP000702425">
    <property type="component" value="Unassembled WGS sequence"/>
</dbReference>
<evidence type="ECO:0000256" key="1">
    <source>
        <dbReference type="SAM" id="Phobius"/>
    </source>
</evidence>
<feature type="transmembrane region" description="Helical" evidence="1">
    <location>
        <begin position="150"/>
        <end position="167"/>
    </location>
</feature>
<keyword evidence="1" id="KW-0472">Membrane</keyword>
<dbReference type="RefSeq" id="WP_172185542.1">
    <property type="nucleotide sequence ID" value="NZ_CAWPPK010000296.1"/>
</dbReference>
<keyword evidence="1" id="KW-1133">Transmembrane helix</keyword>
<dbReference type="InterPro" id="IPR036078">
    <property type="entry name" value="Spo11/TopoVI_A_sf"/>
</dbReference>
<reference evidence="2 3" key="1">
    <citation type="journal article" date="2020" name="Sci. Rep.">
        <title>A novel cyanobacterial geosmin producer, revising GeoA distribution and dispersion patterns in Bacteria.</title>
        <authorList>
            <person name="Churro C."/>
            <person name="Semedo-Aguiar A.P."/>
            <person name="Silva A.D."/>
            <person name="Pereira-Leal J.B."/>
            <person name="Leite R.B."/>
        </authorList>
    </citation>
    <scope>NUCLEOTIDE SEQUENCE [LARGE SCALE GENOMIC DNA]</scope>
    <source>
        <strain evidence="2 3">IPMA8</strain>
    </source>
</reference>
<keyword evidence="1" id="KW-0812">Transmembrane</keyword>
<dbReference type="EMBL" id="SRRZ01000008">
    <property type="protein sequence ID" value="NQE32983.1"/>
    <property type="molecule type" value="Genomic_DNA"/>
</dbReference>
<dbReference type="Gene3D" id="3.40.1360.10">
    <property type="match status" value="1"/>
</dbReference>